<keyword evidence="3" id="KW-1185">Reference proteome</keyword>
<organism evidence="2 3">
    <name type="scientific">Longimicrobium terrae</name>
    <dbReference type="NCBI Taxonomy" id="1639882"/>
    <lineage>
        <taxon>Bacteria</taxon>
        <taxon>Pseudomonadati</taxon>
        <taxon>Gemmatimonadota</taxon>
        <taxon>Longimicrobiia</taxon>
        <taxon>Longimicrobiales</taxon>
        <taxon>Longimicrobiaceae</taxon>
        <taxon>Longimicrobium</taxon>
    </lineage>
</organism>
<reference evidence="2 3" key="1">
    <citation type="submission" date="2020-08" db="EMBL/GenBank/DDBJ databases">
        <title>Genomic Encyclopedia of Type Strains, Phase IV (KMG-IV): sequencing the most valuable type-strain genomes for metagenomic binning, comparative biology and taxonomic classification.</title>
        <authorList>
            <person name="Goeker M."/>
        </authorList>
    </citation>
    <scope>NUCLEOTIDE SEQUENCE [LARGE SCALE GENOMIC DNA]</scope>
    <source>
        <strain evidence="2 3">DSM 29007</strain>
    </source>
</reference>
<feature type="signal peptide" evidence="1">
    <location>
        <begin position="1"/>
        <end position="25"/>
    </location>
</feature>
<keyword evidence="1" id="KW-0732">Signal</keyword>
<accession>A0A841H899</accession>
<dbReference type="Proteomes" id="UP000582837">
    <property type="component" value="Unassembled WGS sequence"/>
</dbReference>
<evidence type="ECO:0000313" key="3">
    <source>
        <dbReference type="Proteomes" id="UP000582837"/>
    </source>
</evidence>
<evidence type="ECO:0000313" key="2">
    <source>
        <dbReference type="EMBL" id="MBB6074056.1"/>
    </source>
</evidence>
<dbReference type="EMBL" id="JACHIA010000038">
    <property type="protein sequence ID" value="MBB6074056.1"/>
    <property type="molecule type" value="Genomic_DNA"/>
</dbReference>
<dbReference type="RefSeq" id="WP_170039233.1">
    <property type="nucleotide sequence ID" value="NZ_JABDTL010000002.1"/>
</dbReference>
<name>A0A841H899_9BACT</name>
<gene>
    <name evidence="2" type="ORF">HNQ61_005737</name>
</gene>
<sequence length="161" mass="17473">MLISRLVRTVAAALFAAFLAVPAAAQIHLDLDAEPIEDVWLTEADLLRMETLAVRLDSVFRRNPGAFKVPQVPKATVSLDSAGRILESYPTLGAELARVGMTGREFMGIAWSLLHGAVTSAAQGDIQPEPASALSANIRLVRLNETRVDHIFTIISRIFPD</sequence>
<protein>
    <submittedName>
        <fullName evidence="2">Uncharacterized protein</fullName>
    </submittedName>
</protein>
<comment type="caution">
    <text evidence="2">The sequence shown here is derived from an EMBL/GenBank/DDBJ whole genome shotgun (WGS) entry which is preliminary data.</text>
</comment>
<dbReference type="AlphaFoldDB" id="A0A841H899"/>
<evidence type="ECO:0000256" key="1">
    <source>
        <dbReference type="SAM" id="SignalP"/>
    </source>
</evidence>
<proteinExistence type="predicted"/>
<feature type="chain" id="PRO_5032872927" evidence="1">
    <location>
        <begin position="26"/>
        <end position="161"/>
    </location>
</feature>